<feature type="compositionally biased region" description="Basic and acidic residues" evidence="1">
    <location>
        <begin position="246"/>
        <end position="258"/>
    </location>
</feature>
<dbReference type="OrthoDB" id="1897642at2759"/>
<dbReference type="STRING" id="1314800.A0A1B7NDI0"/>
<feature type="compositionally biased region" description="Polar residues" evidence="1">
    <location>
        <begin position="1"/>
        <end position="18"/>
    </location>
</feature>
<proteinExistence type="predicted"/>
<evidence type="ECO:0000313" key="3">
    <source>
        <dbReference type="Proteomes" id="UP000092154"/>
    </source>
</evidence>
<keyword evidence="3" id="KW-1185">Reference proteome</keyword>
<name>A0A1B7NDI0_9AGAM</name>
<dbReference type="InterPro" id="IPR036322">
    <property type="entry name" value="WD40_repeat_dom_sf"/>
</dbReference>
<gene>
    <name evidence="2" type="ORF">K503DRAFT_732645</name>
</gene>
<dbReference type="SUPFAM" id="SSF50978">
    <property type="entry name" value="WD40 repeat-like"/>
    <property type="match status" value="1"/>
</dbReference>
<dbReference type="EMBL" id="KV448147">
    <property type="protein sequence ID" value="OAX42889.1"/>
    <property type="molecule type" value="Genomic_DNA"/>
</dbReference>
<protein>
    <recommendedName>
        <fullName evidence="4">WD40 repeat-like protein</fullName>
    </recommendedName>
</protein>
<feature type="compositionally biased region" description="Basic and acidic residues" evidence="1">
    <location>
        <begin position="274"/>
        <end position="288"/>
    </location>
</feature>
<feature type="region of interest" description="Disordered" evidence="1">
    <location>
        <begin position="223"/>
        <end position="343"/>
    </location>
</feature>
<sequence length="659" mass="73520">MAQHSSFTSNYKRSSSLSPIPVQVKRHKSERSSCGPYDAPLPLTATHGVEQIKYASGIRASALTQAGIEKLVRERQQLLFTQRRRVIGLPLVLDDGIALHWVYDSDADLSQTPADNDSDSDIEIISFKLATDHEETRNEHTKESFHMSTRFSSQLSTHSNISVKGDEASDYMAVSRSSTVPSMNRDQAMAELCGEWSSMLKSEDSMVPDSDDDRPNQPAVINEVTKASSSRSEVRTSPARTFSASRRQEPTRQCDKRPSKTSTATGRRGVSSRPSERSDYPTSDHDTTTDDGSESDVSLQPRRLRQVISLSSESRASGSDQDIGLSTLPMKRVPLPKTPHGRSRRLLVPDSDNLPLAAITMRADVQFIDRREQFRLTLKSLPNPGIYRHVEDACTAGNTVVLGYNSGPSQVTFVPITTEAPYRVDARASPHVNSPWRPKSSGEGVRCLAPMRAESDSVEFFSGGHDRRIFKWAADARSLEEPTVTKLNVFLDSGVSSMAYRHHNNSLVSTDTKKIYITDLTRSYTPEPRLVSNDVHQIHVHPQTPDMTLLEVRHLDHQILVFDQRRGGFDRSPCCTFGYRYAVPKFEPTYTKGSVYHAFFARGHQDGTVFLWDFRNVKDIVMKSRNQLAEAVVHTQITDGHVVTFGGGVVTFLNDFLCS</sequence>
<evidence type="ECO:0000313" key="2">
    <source>
        <dbReference type="EMBL" id="OAX42889.1"/>
    </source>
</evidence>
<evidence type="ECO:0008006" key="4">
    <source>
        <dbReference type="Google" id="ProtNLM"/>
    </source>
</evidence>
<dbReference type="InParanoid" id="A0A1B7NDI0"/>
<dbReference type="Gene3D" id="2.130.10.10">
    <property type="entry name" value="YVTN repeat-like/Quinoprotein amine dehydrogenase"/>
    <property type="match status" value="1"/>
</dbReference>
<organism evidence="2 3">
    <name type="scientific">Rhizopogon vinicolor AM-OR11-026</name>
    <dbReference type="NCBI Taxonomy" id="1314800"/>
    <lineage>
        <taxon>Eukaryota</taxon>
        <taxon>Fungi</taxon>
        <taxon>Dikarya</taxon>
        <taxon>Basidiomycota</taxon>
        <taxon>Agaricomycotina</taxon>
        <taxon>Agaricomycetes</taxon>
        <taxon>Agaricomycetidae</taxon>
        <taxon>Boletales</taxon>
        <taxon>Suillineae</taxon>
        <taxon>Rhizopogonaceae</taxon>
        <taxon>Rhizopogon</taxon>
    </lineage>
</organism>
<feature type="compositionally biased region" description="Polar residues" evidence="1">
    <location>
        <begin position="308"/>
        <end position="320"/>
    </location>
</feature>
<dbReference type="Proteomes" id="UP000092154">
    <property type="component" value="Unassembled WGS sequence"/>
</dbReference>
<dbReference type="InterPro" id="IPR015943">
    <property type="entry name" value="WD40/YVTN_repeat-like_dom_sf"/>
</dbReference>
<feature type="region of interest" description="Disordered" evidence="1">
    <location>
        <begin position="1"/>
        <end position="38"/>
    </location>
</feature>
<dbReference type="AlphaFoldDB" id="A0A1B7NDI0"/>
<evidence type="ECO:0000256" key="1">
    <source>
        <dbReference type="SAM" id="MobiDB-lite"/>
    </source>
</evidence>
<reference evidence="2 3" key="1">
    <citation type="submission" date="2016-06" db="EMBL/GenBank/DDBJ databases">
        <title>Comparative genomics of the ectomycorrhizal sister species Rhizopogon vinicolor and Rhizopogon vesiculosus (Basidiomycota: Boletales) reveals a divergence of the mating type B locus.</title>
        <authorList>
            <consortium name="DOE Joint Genome Institute"/>
            <person name="Mujic A.B."/>
            <person name="Kuo A."/>
            <person name="Tritt A."/>
            <person name="Lipzen A."/>
            <person name="Chen C."/>
            <person name="Johnson J."/>
            <person name="Sharma A."/>
            <person name="Barry K."/>
            <person name="Grigoriev I.V."/>
            <person name="Spatafora J.W."/>
        </authorList>
    </citation>
    <scope>NUCLEOTIDE SEQUENCE [LARGE SCALE GENOMIC DNA]</scope>
    <source>
        <strain evidence="2 3">AM-OR11-026</strain>
    </source>
</reference>
<accession>A0A1B7NDI0</accession>